<protein>
    <submittedName>
        <fullName evidence="1">Uncharacterized protein</fullName>
    </submittedName>
</protein>
<evidence type="ECO:0000313" key="1">
    <source>
        <dbReference type="EMBL" id="MQM03062.1"/>
    </source>
</evidence>
<name>A0A843VZZ7_COLES</name>
<dbReference type="AlphaFoldDB" id="A0A843VZZ7"/>
<gene>
    <name evidence="1" type="ORF">Taro_035839</name>
</gene>
<evidence type="ECO:0000313" key="2">
    <source>
        <dbReference type="Proteomes" id="UP000652761"/>
    </source>
</evidence>
<organism evidence="1 2">
    <name type="scientific">Colocasia esculenta</name>
    <name type="common">Wild taro</name>
    <name type="synonym">Arum esculentum</name>
    <dbReference type="NCBI Taxonomy" id="4460"/>
    <lineage>
        <taxon>Eukaryota</taxon>
        <taxon>Viridiplantae</taxon>
        <taxon>Streptophyta</taxon>
        <taxon>Embryophyta</taxon>
        <taxon>Tracheophyta</taxon>
        <taxon>Spermatophyta</taxon>
        <taxon>Magnoliopsida</taxon>
        <taxon>Liliopsida</taxon>
        <taxon>Araceae</taxon>
        <taxon>Aroideae</taxon>
        <taxon>Colocasieae</taxon>
        <taxon>Colocasia</taxon>
    </lineage>
</organism>
<keyword evidence="2" id="KW-1185">Reference proteome</keyword>
<reference evidence="1" key="1">
    <citation type="submission" date="2017-07" db="EMBL/GenBank/DDBJ databases">
        <title>Taro Niue Genome Assembly and Annotation.</title>
        <authorList>
            <person name="Atibalentja N."/>
            <person name="Keating K."/>
            <person name="Fields C.J."/>
        </authorList>
    </citation>
    <scope>NUCLEOTIDE SEQUENCE</scope>
    <source>
        <strain evidence="1">Niue_2</strain>
        <tissue evidence="1">Leaf</tissue>
    </source>
</reference>
<dbReference type="EMBL" id="NMUH01002969">
    <property type="protein sequence ID" value="MQM03062.1"/>
    <property type="molecule type" value="Genomic_DNA"/>
</dbReference>
<proteinExistence type="predicted"/>
<dbReference type="Proteomes" id="UP000652761">
    <property type="component" value="Unassembled WGS sequence"/>
</dbReference>
<comment type="caution">
    <text evidence="1">The sequence shown here is derived from an EMBL/GenBank/DDBJ whole genome shotgun (WGS) entry which is preliminary data.</text>
</comment>
<sequence>MNVMTTRKGDQISMLGRKVKLCDMYRRPIASGIVMHVRGEEYKIVMGKKLGEEYLEIFVLIAYDPDVPLFVRDRDRETIKDAVGSHIIWLRDFVCVYLQFKFRRYICIFGLALRRLYFNTYDFPYGTYA</sequence>
<accession>A0A843VZZ7</accession>